<gene>
    <name evidence="1" type="ORF">MANES_03G130000v8</name>
</gene>
<accession>A0A2C9W8J3</accession>
<dbReference type="OMA" id="HESNFYR"/>
<dbReference type="Proteomes" id="UP000091857">
    <property type="component" value="Chromosome 3"/>
</dbReference>
<dbReference type="EMBL" id="CM004389">
    <property type="protein sequence ID" value="OAY55132.1"/>
    <property type="molecule type" value="Genomic_DNA"/>
</dbReference>
<dbReference type="PANTHER" id="PTHR35495:SF1">
    <property type="entry name" value="OS06G0679600 PROTEIN"/>
    <property type="match status" value="1"/>
</dbReference>
<reference evidence="2" key="1">
    <citation type="journal article" date="2016" name="Nat. Biotechnol.">
        <title>Sequencing wild and cultivated cassava and related species reveals extensive interspecific hybridization and genetic diversity.</title>
        <authorList>
            <person name="Bredeson J.V."/>
            <person name="Lyons J.B."/>
            <person name="Prochnik S.E."/>
            <person name="Wu G.A."/>
            <person name="Ha C.M."/>
            <person name="Edsinger-Gonzales E."/>
            <person name="Grimwood J."/>
            <person name="Schmutz J."/>
            <person name="Rabbi I.Y."/>
            <person name="Egesi C."/>
            <person name="Nauluvula P."/>
            <person name="Lebot V."/>
            <person name="Ndunguru J."/>
            <person name="Mkamilo G."/>
            <person name="Bart R.S."/>
            <person name="Setter T.L."/>
            <person name="Gleadow R.M."/>
            <person name="Kulakow P."/>
            <person name="Ferguson M.E."/>
            <person name="Rounsley S."/>
            <person name="Rokhsar D.S."/>
        </authorList>
    </citation>
    <scope>NUCLEOTIDE SEQUENCE [LARGE SCALE GENOMIC DNA]</scope>
    <source>
        <strain evidence="2">cv. AM560-2</strain>
    </source>
</reference>
<proteinExistence type="predicted"/>
<name>A0A2C9W8J3_MANES</name>
<evidence type="ECO:0000313" key="2">
    <source>
        <dbReference type="Proteomes" id="UP000091857"/>
    </source>
</evidence>
<dbReference type="OrthoDB" id="1924680at2759"/>
<dbReference type="STRING" id="3983.A0A2C9W8J3"/>
<organism evidence="1 2">
    <name type="scientific">Manihot esculenta</name>
    <name type="common">Cassava</name>
    <name type="synonym">Jatropha manihot</name>
    <dbReference type="NCBI Taxonomy" id="3983"/>
    <lineage>
        <taxon>Eukaryota</taxon>
        <taxon>Viridiplantae</taxon>
        <taxon>Streptophyta</taxon>
        <taxon>Embryophyta</taxon>
        <taxon>Tracheophyta</taxon>
        <taxon>Spermatophyta</taxon>
        <taxon>Magnoliopsida</taxon>
        <taxon>eudicotyledons</taxon>
        <taxon>Gunneridae</taxon>
        <taxon>Pentapetalae</taxon>
        <taxon>rosids</taxon>
        <taxon>fabids</taxon>
        <taxon>Malpighiales</taxon>
        <taxon>Euphorbiaceae</taxon>
        <taxon>Crotonoideae</taxon>
        <taxon>Manihoteae</taxon>
        <taxon>Manihot</taxon>
    </lineage>
</organism>
<dbReference type="PANTHER" id="PTHR35495">
    <property type="entry name" value="OS06G0679600 PROTEIN"/>
    <property type="match status" value="1"/>
</dbReference>
<comment type="caution">
    <text evidence="1">The sequence shown here is derived from an EMBL/GenBank/DDBJ whole genome shotgun (WGS) entry which is preliminary data.</text>
</comment>
<evidence type="ECO:0000313" key="1">
    <source>
        <dbReference type="EMBL" id="OAY55132.1"/>
    </source>
</evidence>
<sequence>MKPNSRSTATTGGNECFYRYLKPGALAQLRNSKIIGRSHKPISLTRFSIQPVDSPHPHPQISVDQVPCLLSKIYGPPCLKRKKLMAARSVFCLNPGPSTPVLDSSHSNNNNNDSLIPVLNNDALIAH</sequence>
<dbReference type="AlphaFoldDB" id="A0A2C9W8J3"/>
<dbReference type="Gramene" id="Manes.03G130000.1.v8.1">
    <property type="protein sequence ID" value="Manes.03G130000.1.v8.1.CDS.1"/>
    <property type="gene ID" value="Manes.03G130000.v8.1"/>
</dbReference>
<protein>
    <submittedName>
        <fullName evidence="1">Uncharacterized protein</fullName>
    </submittedName>
</protein>
<keyword evidence="2" id="KW-1185">Reference proteome</keyword>